<accession>A0ABS2NM30</accession>
<keyword evidence="1" id="KW-0472">Membrane</keyword>
<feature type="transmembrane region" description="Helical" evidence="1">
    <location>
        <begin position="21"/>
        <end position="42"/>
    </location>
</feature>
<sequence length="154" mass="17415">MKEYMHVKRTERIRNTEGLTLMEVIISLAILGIITVSIITIFSNSYSNIFSLGNRSKALAEASRRIEILYTIPVEARNVATLKDALVDATTIYVEDEAALYHTTSENITRFMINPKTLLLNHIEENTGFKVTIVVFYQDGGRWVTLDTFLRGGI</sequence>
<dbReference type="RefSeq" id="WP_204400263.1">
    <property type="nucleotide sequence ID" value="NZ_JAFBEE010000002.1"/>
</dbReference>
<evidence type="ECO:0000256" key="1">
    <source>
        <dbReference type="SAM" id="Phobius"/>
    </source>
</evidence>
<keyword evidence="1" id="KW-0812">Transmembrane</keyword>
<comment type="caution">
    <text evidence="2">The sequence shown here is derived from an EMBL/GenBank/DDBJ whole genome shotgun (WGS) entry which is preliminary data.</text>
</comment>
<gene>
    <name evidence="2" type="ORF">JOC73_000492</name>
</gene>
<dbReference type="Proteomes" id="UP001314796">
    <property type="component" value="Unassembled WGS sequence"/>
</dbReference>
<keyword evidence="1" id="KW-1133">Transmembrane helix</keyword>
<evidence type="ECO:0000313" key="2">
    <source>
        <dbReference type="EMBL" id="MBM7613983.1"/>
    </source>
</evidence>
<evidence type="ECO:0000313" key="3">
    <source>
        <dbReference type="Proteomes" id="UP001314796"/>
    </source>
</evidence>
<dbReference type="EMBL" id="JAFBEE010000002">
    <property type="protein sequence ID" value="MBM7613983.1"/>
    <property type="molecule type" value="Genomic_DNA"/>
</dbReference>
<protein>
    <submittedName>
        <fullName evidence="2">Tfp pilus assembly protein PilE</fullName>
    </submittedName>
</protein>
<reference evidence="2 3" key="1">
    <citation type="submission" date="2021-01" db="EMBL/GenBank/DDBJ databases">
        <title>Genomic Encyclopedia of Type Strains, Phase IV (KMG-IV): sequencing the most valuable type-strain genomes for metagenomic binning, comparative biology and taxonomic classification.</title>
        <authorList>
            <person name="Goeker M."/>
        </authorList>
    </citation>
    <scope>NUCLEOTIDE SEQUENCE [LARGE SCALE GENOMIC DNA]</scope>
    <source>
        <strain evidence="2 3">DSM 25890</strain>
    </source>
</reference>
<name>A0ABS2NM30_9FIRM</name>
<keyword evidence="3" id="KW-1185">Reference proteome</keyword>
<organism evidence="2 3">
    <name type="scientific">Alkaliphilus hydrothermalis</name>
    <dbReference type="NCBI Taxonomy" id="1482730"/>
    <lineage>
        <taxon>Bacteria</taxon>
        <taxon>Bacillati</taxon>
        <taxon>Bacillota</taxon>
        <taxon>Clostridia</taxon>
        <taxon>Peptostreptococcales</taxon>
        <taxon>Natronincolaceae</taxon>
        <taxon>Alkaliphilus</taxon>
    </lineage>
</organism>
<proteinExistence type="predicted"/>